<organism evidence="1 2">
    <name type="scientific">Raoultella ornithinolytica</name>
    <name type="common">Klebsiella ornithinolytica</name>
    <dbReference type="NCBI Taxonomy" id="54291"/>
    <lineage>
        <taxon>Bacteria</taxon>
        <taxon>Pseudomonadati</taxon>
        <taxon>Pseudomonadota</taxon>
        <taxon>Gammaproteobacteria</taxon>
        <taxon>Enterobacterales</taxon>
        <taxon>Enterobacteriaceae</taxon>
        <taxon>Klebsiella/Raoultella group</taxon>
        <taxon>Raoultella</taxon>
    </lineage>
</organism>
<accession>A0A855EXI4</accession>
<dbReference type="AlphaFoldDB" id="A0A855EXI4"/>
<comment type="caution">
    <text evidence="1">The sequence shown here is derived from an EMBL/GenBank/DDBJ whole genome shotgun (WGS) entry which is preliminary data.</text>
</comment>
<sequence length="69" mass="7931">MIVRKSSILFPLVTKMLRATTKQSLWTDMMITLVAWFQMLAHLKRGLASMRNMKTIIMPALIAVQIVKI</sequence>
<reference evidence="1 2" key="1">
    <citation type="submission" date="2017-07" db="EMBL/GenBank/DDBJ databases">
        <title>Raoultella ornithinolytica strain HH3 draft genome.</title>
        <authorList>
            <person name="Duceppe M.-O."/>
            <person name="Huang H."/>
            <person name="Phipps-Todd B."/>
        </authorList>
    </citation>
    <scope>NUCLEOTIDE SEQUENCE [LARGE SCALE GENOMIC DNA]</scope>
    <source>
        <strain evidence="1 2">HH3</strain>
    </source>
</reference>
<proteinExistence type="predicted"/>
<protein>
    <submittedName>
        <fullName evidence="1">Uncharacterized protein</fullName>
    </submittedName>
</protein>
<gene>
    <name evidence="1" type="ORF">CFY86_15235</name>
</gene>
<evidence type="ECO:0000313" key="2">
    <source>
        <dbReference type="Proteomes" id="UP000229713"/>
    </source>
</evidence>
<evidence type="ECO:0000313" key="1">
    <source>
        <dbReference type="EMBL" id="PIK83369.1"/>
    </source>
</evidence>
<name>A0A855EXI4_RAOOR</name>
<dbReference type="EMBL" id="NKYI01000023">
    <property type="protein sequence ID" value="PIK83369.1"/>
    <property type="molecule type" value="Genomic_DNA"/>
</dbReference>
<dbReference type="Proteomes" id="UP000229713">
    <property type="component" value="Unassembled WGS sequence"/>
</dbReference>